<dbReference type="AlphaFoldDB" id="A0A4Q4T693"/>
<dbReference type="Gene3D" id="2.60.40.180">
    <property type="entry name" value="Transthyretin/hydroxyisourate hydrolase domain"/>
    <property type="match status" value="1"/>
</dbReference>
<evidence type="ECO:0000313" key="3">
    <source>
        <dbReference type="Proteomes" id="UP000293360"/>
    </source>
</evidence>
<gene>
    <name evidence="2" type="ORF">DL764_006020</name>
</gene>
<protein>
    <submittedName>
        <fullName evidence="2">Uncharacterized protein</fullName>
    </submittedName>
</protein>
<evidence type="ECO:0000313" key="2">
    <source>
        <dbReference type="EMBL" id="RYP01925.1"/>
    </source>
</evidence>
<organism evidence="2 3">
    <name type="scientific">Monosporascus ibericus</name>
    <dbReference type="NCBI Taxonomy" id="155417"/>
    <lineage>
        <taxon>Eukaryota</taxon>
        <taxon>Fungi</taxon>
        <taxon>Dikarya</taxon>
        <taxon>Ascomycota</taxon>
        <taxon>Pezizomycotina</taxon>
        <taxon>Sordariomycetes</taxon>
        <taxon>Xylariomycetidae</taxon>
        <taxon>Xylariales</taxon>
        <taxon>Xylariales incertae sedis</taxon>
        <taxon>Monosporascus</taxon>
    </lineage>
</organism>
<evidence type="ECO:0000256" key="1">
    <source>
        <dbReference type="SAM" id="MobiDB-lite"/>
    </source>
</evidence>
<keyword evidence="3" id="KW-1185">Reference proteome</keyword>
<dbReference type="InterPro" id="IPR036817">
    <property type="entry name" value="Transthyretin/HIU_hydrolase_sf"/>
</dbReference>
<dbReference type="OrthoDB" id="4761017at2759"/>
<dbReference type="EMBL" id="QJNU01000337">
    <property type="protein sequence ID" value="RYP01925.1"/>
    <property type="molecule type" value="Genomic_DNA"/>
</dbReference>
<proteinExistence type="predicted"/>
<sequence length="282" mass="31899">MYPITCTVVDFDGIGLQGMYVLLDCSRRDGSVSKKFESFTDSQGIIEKWFGFADPLIQLKSVDVADFDDVCLTFSTAEYFGHLQTLWTTIQAHFDPTYSREHAIKLQFGPEYRTYNVRHMPSSPLQSSSNGLQIMPTSPFPSQDGQSRDEYGVKVEEGEIPDSIYFRPTFFSESISATPPQEPPRILTSIVPLSEPSLFASPRSLSTVDIVSEAISPLVLSSPEVHALRSPIFPPTTPRRRAKPGIRNSPYPESGRITRSRKRKIVFEDEVEQPPRKRRRFE</sequence>
<comment type="caution">
    <text evidence="2">The sequence shown here is derived from an EMBL/GenBank/DDBJ whole genome shotgun (WGS) entry which is preliminary data.</text>
</comment>
<feature type="region of interest" description="Disordered" evidence="1">
    <location>
        <begin position="233"/>
        <end position="282"/>
    </location>
</feature>
<reference evidence="2 3" key="1">
    <citation type="submission" date="2018-06" db="EMBL/GenBank/DDBJ databases">
        <title>Complete Genomes of Monosporascus.</title>
        <authorList>
            <person name="Robinson A.J."/>
            <person name="Natvig D.O."/>
        </authorList>
    </citation>
    <scope>NUCLEOTIDE SEQUENCE [LARGE SCALE GENOMIC DNA]</scope>
    <source>
        <strain evidence="2 3">CBS 110550</strain>
    </source>
</reference>
<name>A0A4Q4T693_9PEZI</name>
<dbReference type="Proteomes" id="UP000293360">
    <property type="component" value="Unassembled WGS sequence"/>
</dbReference>
<accession>A0A4Q4T693</accession>